<evidence type="ECO:0000256" key="8">
    <source>
        <dbReference type="ARBA" id="ARBA00048367"/>
    </source>
</evidence>
<reference evidence="11" key="1">
    <citation type="journal article" date="2021" name="Proc. Natl. Acad. Sci. U.S.A.">
        <title>Three genomes in the algal genus Volvox reveal the fate of a haploid sex-determining region after a transition to homothallism.</title>
        <authorList>
            <person name="Yamamoto K."/>
            <person name="Hamaji T."/>
            <person name="Kawai-Toyooka H."/>
            <person name="Matsuzaki R."/>
            <person name="Takahashi F."/>
            <person name="Nishimura Y."/>
            <person name="Kawachi M."/>
            <person name="Noguchi H."/>
            <person name="Minakuchi Y."/>
            <person name="Umen J.G."/>
            <person name="Toyoda A."/>
            <person name="Nozaki H."/>
        </authorList>
    </citation>
    <scope>NUCLEOTIDE SEQUENCE</scope>
    <source>
        <strain evidence="11">NIES-3786</strain>
    </source>
</reference>
<comment type="catalytic activity">
    <reaction evidence="7">
        <text>L-threonyl-[protein] + ATP = O-phospho-L-threonyl-[protein] + ADP + H(+)</text>
        <dbReference type="Rhea" id="RHEA:46608"/>
        <dbReference type="Rhea" id="RHEA-COMP:11060"/>
        <dbReference type="Rhea" id="RHEA-COMP:11605"/>
        <dbReference type="ChEBI" id="CHEBI:15378"/>
        <dbReference type="ChEBI" id="CHEBI:30013"/>
        <dbReference type="ChEBI" id="CHEBI:30616"/>
        <dbReference type="ChEBI" id="CHEBI:61977"/>
        <dbReference type="ChEBI" id="CHEBI:456216"/>
        <dbReference type="EC" id="2.7.11.22"/>
    </reaction>
</comment>
<keyword evidence="4" id="KW-0547">Nucleotide-binding</keyword>
<evidence type="ECO:0000256" key="10">
    <source>
        <dbReference type="SAM" id="MobiDB-lite"/>
    </source>
</evidence>
<accession>A0A8J4LXD1</accession>
<comment type="catalytic activity">
    <reaction evidence="9">
        <text>[DNA-directed RNA polymerase] + ATP = phospho-[DNA-directed RNA polymerase] + ADP + H(+)</text>
        <dbReference type="Rhea" id="RHEA:10216"/>
        <dbReference type="Rhea" id="RHEA-COMP:11321"/>
        <dbReference type="Rhea" id="RHEA-COMP:11322"/>
        <dbReference type="ChEBI" id="CHEBI:15378"/>
        <dbReference type="ChEBI" id="CHEBI:30616"/>
        <dbReference type="ChEBI" id="CHEBI:43176"/>
        <dbReference type="ChEBI" id="CHEBI:68546"/>
        <dbReference type="ChEBI" id="CHEBI:456216"/>
        <dbReference type="EC" id="2.7.11.23"/>
    </reaction>
</comment>
<dbReference type="EMBL" id="BNCP01000013">
    <property type="protein sequence ID" value="GIL78406.1"/>
    <property type="molecule type" value="Genomic_DNA"/>
</dbReference>
<dbReference type="OrthoDB" id="6284126at2759"/>
<evidence type="ECO:0000256" key="5">
    <source>
        <dbReference type="ARBA" id="ARBA00022777"/>
    </source>
</evidence>
<evidence type="ECO:0000313" key="11">
    <source>
        <dbReference type="EMBL" id="GIL78406.1"/>
    </source>
</evidence>
<evidence type="ECO:0000256" key="1">
    <source>
        <dbReference type="ARBA" id="ARBA00006485"/>
    </source>
</evidence>
<keyword evidence="5" id="KW-0418">Kinase</keyword>
<name>A0A8J4LXD1_9CHLO</name>
<dbReference type="PROSITE" id="PS00108">
    <property type="entry name" value="PROTEIN_KINASE_ST"/>
    <property type="match status" value="1"/>
</dbReference>
<feature type="compositionally biased region" description="Low complexity" evidence="10">
    <location>
        <begin position="22"/>
        <end position="52"/>
    </location>
</feature>
<dbReference type="SUPFAM" id="SSF56112">
    <property type="entry name" value="Protein kinase-like (PK-like)"/>
    <property type="match status" value="1"/>
</dbReference>
<feature type="region of interest" description="Disordered" evidence="10">
    <location>
        <begin position="1"/>
        <end position="66"/>
    </location>
</feature>
<sequence>MNTFAQQQQQHPRSQFDGGRSQQQQAQQQQQQQQQQHAQQAQQTQQAQQAQQQGGGSGSATTSSSVWDKFEKGDKIGEGTYGLVYHARSKETGGRYAIKQFKGGREGDGVSPTAIREIMLLREMSHPNVVKLESAHINHSEPSLWLAFEYAEYDLYEMIKFHRDNKENRRDNPFGLMPQYVVKTVMWQLLNGLSYMHQHWVVHRDLKPSNVLVMGEDPAVSPTQHGSVKIADFGLARIFQAPARPLSDNGVVVTIWYRAPELLLGARHYTRAVDVWAAGCIFAELLTLKPLFQGQERKTPGNVLQADQLDKIFRVLGHPGIKTWPELEVLPHWVDNTDNVRVRRPEWGGTGLHNAVLEAMRAAAPSWAQGHVPQECVPPREAIDLMSRMLDYNPSTRATAEEALRHEWFRTDPKPGANVFRMQGAATPLVRYPRRPMTLDRIPPAAAGGGPGAHPYQEGFLPGPPGPSARGLGMGGGMSRSSSQAAAMLAAQQGPQGKRRRMENVPGFR</sequence>
<keyword evidence="2" id="KW-0723">Serine/threonine-protein kinase</keyword>
<feature type="region of interest" description="Disordered" evidence="10">
    <location>
        <begin position="462"/>
        <end position="509"/>
    </location>
</feature>
<feature type="compositionally biased region" description="Polar residues" evidence="10">
    <location>
        <begin position="1"/>
        <end position="13"/>
    </location>
</feature>
<dbReference type="AlphaFoldDB" id="A0A8J4LXD1"/>
<dbReference type="InterPro" id="IPR017441">
    <property type="entry name" value="Protein_kinase_ATP_BS"/>
</dbReference>
<dbReference type="Pfam" id="PF00069">
    <property type="entry name" value="Pkinase"/>
    <property type="match status" value="1"/>
</dbReference>
<keyword evidence="3" id="KW-0808">Transferase</keyword>
<dbReference type="FunFam" id="1.10.510.10:FF:000785">
    <property type="entry name" value="CMGC/CDK/CDK8 protein kinase"/>
    <property type="match status" value="1"/>
</dbReference>
<evidence type="ECO:0000256" key="3">
    <source>
        <dbReference type="ARBA" id="ARBA00022679"/>
    </source>
</evidence>
<comment type="similarity">
    <text evidence="1">Belongs to the protein kinase superfamily. CMGC Ser/Thr protein kinase family. CDC2/CDKX subfamily.</text>
</comment>
<evidence type="ECO:0000256" key="9">
    <source>
        <dbReference type="ARBA" id="ARBA00049280"/>
    </source>
</evidence>
<dbReference type="InterPro" id="IPR050108">
    <property type="entry name" value="CDK"/>
</dbReference>
<dbReference type="InterPro" id="IPR000719">
    <property type="entry name" value="Prot_kinase_dom"/>
</dbReference>
<dbReference type="Proteomes" id="UP000747110">
    <property type="component" value="Unassembled WGS sequence"/>
</dbReference>
<dbReference type="InterPro" id="IPR008271">
    <property type="entry name" value="Ser/Thr_kinase_AS"/>
</dbReference>
<comment type="caution">
    <text evidence="11">The sequence shown here is derived from an EMBL/GenBank/DDBJ whole genome shotgun (WGS) entry which is preliminary data.</text>
</comment>
<dbReference type="GO" id="GO:0008353">
    <property type="term" value="F:RNA polymerase II CTD heptapeptide repeat kinase activity"/>
    <property type="evidence" value="ECO:0007669"/>
    <property type="project" value="UniProtKB-EC"/>
</dbReference>
<evidence type="ECO:0000256" key="7">
    <source>
        <dbReference type="ARBA" id="ARBA00047811"/>
    </source>
</evidence>
<protein>
    <submittedName>
        <fullName evidence="11">Uncharacterized protein</fullName>
    </submittedName>
</protein>
<dbReference type="GO" id="GO:0016592">
    <property type="term" value="C:mediator complex"/>
    <property type="evidence" value="ECO:0007669"/>
    <property type="project" value="TreeGrafter"/>
</dbReference>
<organism evidence="11 12">
    <name type="scientific">Volvox reticuliferus</name>
    <dbReference type="NCBI Taxonomy" id="1737510"/>
    <lineage>
        <taxon>Eukaryota</taxon>
        <taxon>Viridiplantae</taxon>
        <taxon>Chlorophyta</taxon>
        <taxon>core chlorophytes</taxon>
        <taxon>Chlorophyceae</taxon>
        <taxon>CS clade</taxon>
        <taxon>Chlamydomonadales</taxon>
        <taxon>Volvocaceae</taxon>
        <taxon>Volvox</taxon>
    </lineage>
</organism>
<dbReference type="InterPro" id="IPR011009">
    <property type="entry name" value="Kinase-like_dom_sf"/>
</dbReference>
<evidence type="ECO:0000256" key="2">
    <source>
        <dbReference type="ARBA" id="ARBA00022527"/>
    </source>
</evidence>
<dbReference type="GO" id="GO:0004693">
    <property type="term" value="F:cyclin-dependent protein serine/threonine kinase activity"/>
    <property type="evidence" value="ECO:0007669"/>
    <property type="project" value="UniProtKB-EC"/>
</dbReference>
<keyword evidence="6" id="KW-0067">ATP-binding</keyword>
<dbReference type="Gene3D" id="1.10.510.10">
    <property type="entry name" value="Transferase(Phosphotransferase) domain 1"/>
    <property type="match status" value="1"/>
</dbReference>
<keyword evidence="12" id="KW-1185">Reference proteome</keyword>
<gene>
    <name evidence="11" type="ORF">Vretifemale_7877</name>
</gene>
<dbReference type="Gene3D" id="3.30.200.20">
    <property type="entry name" value="Phosphorylase Kinase, domain 1"/>
    <property type="match status" value="1"/>
</dbReference>
<evidence type="ECO:0000256" key="4">
    <source>
        <dbReference type="ARBA" id="ARBA00022741"/>
    </source>
</evidence>
<dbReference type="GO" id="GO:0005524">
    <property type="term" value="F:ATP binding"/>
    <property type="evidence" value="ECO:0007669"/>
    <property type="project" value="UniProtKB-UniRule"/>
</dbReference>
<dbReference type="PANTHER" id="PTHR24056">
    <property type="entry name" value="CELL DIVISION PROTEIN KINASE"/>
    <property type="match status" value="1"/>
</dbReference>
<feature type="compositionally biased region" description="Low complexity" evidence="10">
    <location>
        <begin position="479"/>
        <end position="496"/>
    </location>
</feature>
<dbReference type="SMART" id="SM00220">
    <property type="entry name" value="S_TKc"/>
    <property type="match status" value="1"/>
</dbReference>
<dbReference type="PROSITE" id="PS50011">
    <property type="entry name" value="PROTEIN_KINASE_DOM"/>
    <property type="match status" value="1"/>
</dbReference>
<dbReference type="PANTHER" id="PTHR24056:SF495">
    <property type="entry name" value="CYCLIN-DEPENDENT KINASE 8-RELATED"/>
    <property type="match status" value="1"/>
</dbReference>
<proteinExistence type="inferred from homology"/>
<evidence type="ECO:0000256" key="6">
    <source>
        <dbReference type="ARBA" id="ARBA00022840"/>
    </source>
</evidence>
<comment type="catalytic activity">
    <reaction evidence="8">
        <text>L-seryl-[protein] + ATP = O-phospho-L-seryl-[protein] + ADP + H(+)</text>
        <dbReference type="Rhea" id="RHEA:17989"/>
        <dbReference type="Rhea" id="RHEA-COMP:9863"/>
        <dbReference type="Rhea" id="RHEA-COMP:11604"/>
        <dbReference type="ChEBI" id="CHEBI:15378"/>
        <dbReference type="ChEBI" id="CHEBI:29999"/>
        <dbReference type="ChEBI" id="CHEBI:30616"/>
        <dbReference type="ChEBI" id="CHEBI:83421"/>
        <dbReference type="ChEBI" id="CHEBI:456216"/>
        <dbReference type="EC" id="2.7.11.22"/>
    </reaction>
</comment>
<evidence type="ECO:0000313" key="12">
    <source>
        <dbReference type="Proteomes" id="UP000747110"/>
    </source>
</evidence>
<dbReference type="PROSITE" id="PS00107">
    <property type="entry name" value="PROTEIN_KINASE_ATP"/>
    <property type="match status" value="1"/>
</dbReference>